<comment type="catalytic activity">
    <reaction evidence="4">
        <text>3-(carbamoylamino)-2-methylpropanoate + H2O + 2 H(+) = (R)-3-amino-2-methylpropanoate + NH4(+) + CO2</text>
        <dbReference type="Rhea" id="RHEA:37339"/>
        <dbReference type="ChEBI" id="CHEBI:15377"/>
        <dbReference type="ChEBI" id="CHEBI:15378"/>
        <dbReference type="ChEBI" id="CHEBI:16526"/>
        <dbReference type="ChEBI" id="CHEBI:28938"/>
        <dbReference type="ChEBI" id="CHEBI:57731"/>
        <dbReference type="ChEBI" id="CHEBI:74414"/>
        <dbReference type="EC" id="3.5.1.6"/>
    </reaction>
</comment>
<dbReference type="EC" id="3.5.1.6" evidence="6"/>
<evidence type="ECO:0000256" key="9">
    <source>
        <dbReference type="SAM" id="MobiDB-lite"/>
    </source>
</evidence>
<dbReference type="Gene3D" id="3.60.110.10">
    <property type="entry name" value="Carbon-nitrogen hydrolase"/>
    <property type="match status" value="1"/>
</dbReference>
<dbReference type="FunCoup" id="A0A2V0NZC0">
    <property type="interactions" value="569"/>
</dbReference>
<organism evidence="11 12">
    <name type="scientific">Raphidocelis subcapitata</name>
    <dbReference type="NCBI Taxonomy" id="307507"/>
    <lineage>
        <taxon>Eukaryota</taxon>
        <taxon>Viridiplantae</taxon>
        <taxon>Chlorophyta</taxon>
        <taxon>core chlorophytes</taxon>
        <taxon>Chlorophyceae</taxon>
        <taxon>CS clade</taxon>
        <taxon>Sphaeropleales</taxon>
        <taxon>Selenastraceae</taxon>
        <taxon>Raphidocelis</taxon>
    </lineage>
</organism>
<dbReference type="OrthoDB" id="412018at2759"/>
<dbReference type="FunFam" id="3.60.110.10:FF:000008">
    <property type="entry name" value="Beta-alanine synthase"/>
    <property type="match status" value="1"/>
</dbReference>
<dbReference type="InterPro" id="IPR050345">
    <property type="entry name" value="Aliph_Amidase/BUP"/>
</dbReference>
<evidence type="ECO:0000256" key="1">
    <source>
        <dbReference type="ARBA" id="ARBA00004668"/>
    </source>
</evidence>
<evidence type="ECO:0000313" key="11">
    <source>
        <dbReference type="EMBL" id="GBF92022.1"/>
    </source>
</evidence>
<dbReference type="STRING" id="307507.A0A2V0NZC0"/>
<evidence type="ECO:0000259" key="10">
    <source>
        <dbReference type="PROSITE" id="PS50263"/>
    </source>
</evidence>
<comment type="catalytic activity">
    <reaction evidence="3">
        <text>3-(carbamoylamino)propanoate + H2O + 2 H(+) = beta-alanine + NH4(+) + CO2</text>
        <dbReference type="Rhea" id="RHEA:11184"/>
        <dbReference type="ChEBI" id="CHEBI:11892"/>
        <dbReference type="ChEBI" id="CHEBI:15377"/>
        <dbReference type="ChEBI" id="CHEBI:15378"/>
        <dbReference type="ChEBI" id="CHEBI:16526"/>
        <dbReference type="ChEBI" id="CHEBI:28938"/>
        <dbReference type="ChEBI" id="CHEBI:57966"/>
        <dbReference type="EC" id="3.5.1.6"/>
    </reaction>
</comment>
<protein>
    <recommendedName>
        <fullName evidence="7">Beta-ureidopropionase</fullName>
        <ecNumber evidence="6">3.5.1.6</ecNumber>
    </recommendedName>
    <alternativeName>
        <fullName evidence="8">N-carbamoyl-beta-alanine amidohydrolase</fullName>
    </alternativeName>
</protein>
<feature type="domain" description="CN hydrolase" evidence="10">
    <location>
        <begin position="95"/>
        <end position="366"/>
    </location>
</feature>
<feature type="region of interest" description="Disordered" evidence="9">
    <location>
        <begin position="1"/>
        <end position="21"/>
    </location>
</feature>
<dbReference type="AlphaFoldDB" id="A0A2V0NZC0"/>
<dbReference type="Proteomes" id="UP000247498">
    <property type="component" value="Unassembled WGS sequence"/>
</dbReference>
<dbReference type="EMBL" id="BDRX01000028">
    <property type="protein sequence ID" value="GBF92022.1"/>
    <property type="molecule type" value="Genomic_DNA"/>
</dbReference>
<comment type="pathway">
    <text evidence="1">Amino-acid biosynthesis; beta-alanine biosynthesis.</text>
</comment>
<evidence type="ECO:0000256" key="5">
    <source>
        <dbReference type="ARBA" id="ARBA00061249"/>
    </source>
</evidence>
<dbReference type="InterPro" id="IPR036526">
    <property type="entry name" value="C-N_Hydrolase_sf"/>
</dbReference>
<gene>
    <name evidence="11" type="ORF">Rsub_04746</name>
</gene>
<evidence type="ECO:0000256" key="3">
    <source>
        <dbReference type="ARBA" id="ARBA00050540"/>
    </source>
</evidence>
<evidence type="ECO:0000256" key="6">
    <source>
        <dbReference type="ARBA" id="ARBA00066985"/>
    </source>
</evidence>
<comment type="similarity">
    <text evidence="5">Belongs to the carbon-nitrogen hydrolase superfamily. BUP family.</text>
</comment>
<name>A0A2V0NZC0_9CHLO</name>
<comment type="caution">
    <text evidence="11">The sequence shown here is derived from an EMBL/GenBank/DDBJ whole genome shotgun (WGS) entry which is preliminary data.</text>
</comment>
<dbReference type="InParanoid" id="A0A2V0NZC0"/>
<dbReference type="PANTHER" id="PTHR43674">
    <property type="entry name" value="NITRILASE C965.09-RELATED"/>
    <property type="match status" value="1"/>
</dbReference>
<evidence type="ECO:0000256" key="8">
    <source>
        <dbReference type="ARBA" id="ARBA00075038"/>
    </source>
</evidence>
<evidence type="ECO:0000256" key="4">
    <source>
        <dbReference type="ARBA" id="ARBA00050552"/>
    </source>
</evidence>
<dbReference type="PANTHER" id="PTHR43674:SF2">
    <property type="entry name" value="BETA-UREIDOPROPIONASE"/>
    <property type="match status" value="1"/>
</dbReference>
<dbReference type="SUPFAM" id="SSF56317">
    <property type="entry name" value="Carbon-nitrogen hydrolase"/>
    <property type="match status" value="1"/>
</dbReference>
<dbReference type="Pfam" id="PF00795">
    <property type="entry name" value="CN_hydrolase"/>
    <property type="match status" value="1"/>
</dbReference>
<dbReference type="GO" id="GO:0003837">
    <property type="term" value="F:beta-ureidopropionase activity"/>
    <property type="evidence" value="ECO:0007669"/>
    <property type="project" value="UniProtKB-EC"/>
</dbReference>
<evidence type="ECO:0000313" key="12">
    <source>
        <dbReference type="Proteomes" id="UP000247498"/>
    </source>
</evidence>
<dbReference type="PROSITE" id="PS50263">
    <property type="entry name" value="CN_HYDROLASE"/>
    <property type="match status" value="1"/>
</dbReference>
<proteinExistence type="inferred from homology"/>
<reference evidence="11 12" key="1">
    <citation type="journal article" date="2018" name="Sci. Rep.">
        <title>Raphidocelis subcapitata (=Pseudokirchneriella subcapitata) provides an insight into genome evolution and environmental adaptations in the Sphaeropleales.</title>
        <authorList>
            <person name="Suzuki S."/>
            <person name="Yamaguchi H."/>
            <person name="Nakajima N."/>
            <person name="Kawachi M."/>
        </authorList>
    </citation>
    <scope>NUCLEOTIDE SEQUENCE [LARGE SCALE GENOMIC DNA]</scope>
    <source>
        <strain evidence="11 12">NIES-35</strain>
    </source>
</reference>
<keyword evidence="2" id="KW-0378">Hydrolase</keyword>
<keyword evidence="12" id="KW-1185">Reference proteome</keyword>
<evidence type="ECO:0000256" key="7">
    <source>
        <dbReference type="ARBA" id="ARBA00074804"/>
    </source>
</evidence>
<accession>A0A2V0NZC0</accession>
<sequence>MHGNGTAASSAAPSGSGSLAGAHSVEEILETHIKDPEQLREVQRVLYGFNCGHPVVPLQLPKESLAAASAASRPFDFRGYAFAAAPEELRPPRVVRIGLVQNAVVAPTTAPFAEQRQAIWDRVCEIVNTAGAAGVKILCLQEAWTMPFAFCTREKHWCEFAESAESGPTTALLQPLARRWGMVVVSPILERDGAHGDTIWNTAVVIGNNGNVIGKHRKNHIPRVGDFNESTYYMEGDMGHPVFETAYGRIAVNICYGRHHPLNWMGFGLNGAEIVFNPSATVGELSEPMWPIEARNAAIANSYYVAAINRVGTEHFPREFTSGDGKPAHKDFGHFYGSSYVAAPDASRTPALARDGDGLLVADCDLNLCRQLKDKWGFRMTARYPLYSDLLAAYTRPDYAPQIIRDPSL</sequence>
<evidence type="ECO:0000256" key="2">
    <source>
        <dbReference type="ARBA" id="ARBA00022801"/>
    </source>
</evidence>
<dbReference type="GO" id="GO:0033396">
    <property type="term" value="P:beta-alanine biosynthetic process via 3-ureidopropionate"/>
    <property type="evidence" value="ECO:0007669"/>
    <property type="project" value="TreeGrafter"/>
</dbReference>
<dbReference type="InterPro" id="IPR003010">
    <property type="entry name" value="C-N_Hydrolase"/>
</dbReference>